<feature type="region of interest" description="Disordered" evidence="1">
    <location>
        <begin position="444"/>
        <end position="522"/>
    </location>
</feature>
<evidence type="ECO:0000256" key="1">
    <source>
        <dbReference type="SAM" id="MobiDB-lite"/>
    </source>
</evidence>
<reference evidence="2" key="1">
    <citation type="submission" date="2023-04" db="EMBL/GenBank/DDBJ databases">
        <title>Black Yeasts Isolated from many extreme environments.</title>
        <authorList>
            <person name="Coleine C."/>
            <person name="Stajich J.E."/>
            <person name="Selbmann L."/>
        </authorList>
    </citation>
    <scope>NUCLEOTIDE SEQUENCE</scope>
    <source>
        <strain evidence="2">CCFEE 5312</strain>
    </source>
</reference>
<keyword evidence="3" id="KW-1185">Reference proteome</keyword>
<feature type="compositionally biased region" description="Polar residues" evidence="1">
    <location>
        <begin position="198"/>
        <end position="208"/>
    </location>
</feature>
<feature type="compositionally biased region" description="Low complexity" evidence="1">
    <location>
        <begin position="164"/>
        <end position="177"/>
    </location>
</feature>
<organism evidence="2 3">
    <name type="scientific">Extremus antarcticus</name>
    <dbReference type="NCBI Taxonomy" id="702011"/>
    <lineage>
        <taxon>Eukaryota</taxon>
        <taxon>Fungi</taxon>
        <taxon>Dikarya</taxon>
        <taxon>Ascomycota</taxon>
        <taxon>Pezizomycotina</taxon>
        <taxon>Dothideomycetes</taxon>
        <taxon>Dothideomycetidae</taxon>
        <taxon>Mycosphaerellales</taxon>
        <taxon>Extremaceae</taxon>
        <taxon>Extremus</taxon>
    </lineage>
</organism>
<feature type="compositionally biased region" description="Polar residues" evidence="1">
    <location>
        <begin position="500"/>
        <end position="511"/>
    </location>
</feature>
<comment type="caution">
    <text evidence="2">The sequence shown here is derived from an EMBL/GenBank/DDBJ whole genome shotgun (WGS) entry which is preliminary data.</text>
</comment>
<feature type="compositionally biased region" description="Basic and acidic residues" evidence="1">
    <location>
        <begin position="95"/>
        <end position="104"/>
    </location>
</feature>
<gene>
    <name evidence="2" type="ORF">LTR09_005413</name>
</gene>
<evidence type="ECO:0000313" key="2">
    <source>
        <dbReference type="EMBL" id="KAK3053669.1"/>
    </source>
</evidence>
<feature type="compositionally biased region" description="Basic and acidic residues" evidence="1">
    <location>
        <begin position="183"/>
        <end position="194"/>
    </location>
</feature>
<feature type="region of interest" description="Disordered" evidence="1">
    <location>
        <begin position="1"/>
        <end position="430"/>
    </location>
</feature>
<protein>
    <submittedName>
        <fullName evidence="2">Uncharacterized protein</fullName>
    </submittedName>
</protein>
<dbReference type="Proteomes" id="UP001271007">
    <property type="component" value="Unassembled WGS sequence"/>
</dbReference>
<feature type="compositionally biased region" description="Low complexity" evidence="1">
    <location>
        <begin position="476"/>
        <end position="499"/>
    </location>
</feature>
<feature type="compositionally biased region" description="Polar residues" evidence="1">
    <location>
        <begin position="406"/>
        <end position="418"/>
    </location>
</feature>
<feature type="compositionally biased region" description="Low complexity" evidence="1">
    <location>
        <begin position="308"/>
        <end position="322"/>
    </location>
</feature>
<dbReference type="AlphaFoldDB" id="A0AAJ0DGJ5"/>
<accession>A0AAJ0DGJ5</accession>
<evidence type="ECO:0000313" key="3">
    <source>
        <dbReference type="Proteomes" id="UP001271007"/>
    </source>
</evidence>
<name>A0AAJ0DGJ5_9PEZI</name>
<feature type="compositionally biased region" description="Polar residues" evidence="1">
    <location>
        <begin position="32"/>
        <end position="47"/>
    </location>
</feature>
<proteinExistence type="predicted"/>
<dbReference type="EMBL" id="JAWDJX010000015">
    <property type="protein sequence ID" value="KAK3053669.1"/>
    <property type="molecule type" value="Genomic_DNA"/>
</dbReference>
<feature type="compositionally biased region" description="Polar residues" evidence="1">
    <location>
        <begin position="623"/>
        <end position="637"/>
    </location>
</feature>
<sequence length="658" mass="70966">MAHEGTDGGMSIDAGQSIRNSTGHSVAVETAHTCQQPTLAGVENNNPDEPGTNEKKRARASTKRAGGPLRGLDMNNVLSPPEAKGTIEISDDEAETKPAGELKHLTRQSRHGRTTANYDMKFHPSMDRVIHPKYAAKRETGSASLTITPGPLSDVETDEESLPSSARDGSESESSAASDEDIPLAREPDPEATRRSSRTSAQKMVNYSTKHHPQDSGLPGYQHKARALREQNKRLGRQSTSSPKLSRSPIDAEPDPEDSGAAGGIEEPHHQMGPPRKKLRVLSDERSTRKPKSRPRTKKVANGKRGSSEAQEISSDQESSSDPVDYSEWAIQQSQLPRSAVKPQVDDPKDSAHSHSDAQSSGAGATQTERAVISTRVVEDSEDDLHDEKGSTTLQSTPDDVREPSRTTIESVSPTGASRETEHSDDAASLKAAPDLIGSYLNDAVMPDTSKRSPMVDLSAVEVPNDGLPPSAQPDTRSSTAALRTSSRTLSSRTASRTSNNDFSKAPVTQESRLDDLDPTGLSIESEFEEQFAITERHAACHEEGDVQQFESRLHFTDALVSEKERSGVPRALLESTSSTPFVGERGVPSVPTKDRLALFHTLQPDLVADADRARGSRPPQLDGNSDSVTLRRSTASEHASLFRADSAAVGSLLREFD</sequence>
<feature type="compositionally biased region" description="Basic residues" evidence="1">
    <location>
        <begin position="289"/>
        <end position="302"/>
    </location>
</feature>
<feature type="compositionally biased region" description="Basic and acidic residues" evidence="1">
    <location>
        <begin position="120"/>
        <end position="140"/>
    </location>
</feature>
<feature type="compositionally biased region" description="Basic and acidic residues" evidence="1">
    <location>
        <begin position="419"/>
        <end position="428"/>
    </location>
</feature>
<feature type="compositionally biased region" description="Basic and acidic residues" evidence="1">
    <location>
        <begin position="344"/>
        <end position="356"/>
    </location>
</feature>
<feature type="region of interest" description="Disordered" evidence="1">
    <location>
        <begin position="610"/>
        <end position="637"/>
    </location>
</feature>